<dbReference type="PROSITE" id="PS50893">
    <property type="entry name" value="ABC_TRANSPORTER_2"/>
    <property type="match status" value="1"/>
</dbReference>
<reference evidence="6 7" key="1">
    <citation type="submission" date="2019-11" db="EMBL/GenBank/DDBJ databases">
        <title>Comparative genomics of hydrocarbon-degrading Desulfosarcina strains.</title>
        <authorList>
            <person name="Watanabe M."/>
            <person name="Kojima H."/>
            <person name="Fukui M."/>
        </authorList>
    </citation>
    <scope>NUCLEOTIDE SEQUENCE [LARGE SCALE GENOMIC DNA]</scope>
    <source>
        <strain evidence="6 7">PL12</strain>
    </source>
</reference>
<keyword evidence="3" id="KW-0547">Nucleotide-binding</keyword>
<evidence type="ECO:0000256" key="1">
    <source>
        <dbReference type="ARBA" id="ARBA00005417"/>
    </source>
</evidence>
<dbReference type="KEGG" id="dalk:DSCA_43570"/>
<comment type="similarity">
    <text evidence="1">Belongs to the ABC transporter superfamily.</text>
</comment>
<organism evidence="6 7">
    <name type="scientific">Desulfosarcina alkanivorans</name>
    <dbReference type="NCBI Taxonomy" id="571177"/>
    <lineage>
        <taxon>Bacteria</taxon>
        <taxon>Pseudomonadati</taxon>
        <taxon>Thermodesulfobacteriota</taxon>
        <taxon>Desulfobacteria</taxon>
        <taxon>Desulfobacterales</taxon>
        <taxon>Desulfosarcinaceae</taxon>
        <taxon>Desulfosarcina</taxon>
    </lineage>
</organism>
<dbReference type="AlphaFoldDB" id="A0A5K7Z0T6"/>
<evidence type="ECO:0000256" key="4">
    <source>
        <dbReference type="ARBA" id="ARBA00022840"/>
    </source>
</evidence>
<dbReference type="GO" id="GO:0055085">
    <property type="term" value="P:transmembrane transport"/>
    <property type="evidence" value="ECO:0007669"/>
    <property type="project" value="UniProtKB-ARBA"/>
</dbReference>
<dbReference type="GO" id="GO:0005524">
    <property type="term" value="F:ATP binding"/>
    <property type="evidence" value="ECO:0007669"/>
    <property type="project" value="UniProtKB-KW"/>
</dbReference>
<dbReference type="InterPro" id="IPR027417">
    <property type="entry name" value="P-loop_NTPase"/>
</dbReference>
<dbReference type="GO" id="GO:0015833">
    <property type="term" value="P:peptide transport"/>
    <property type="evidence" value="ECO:0007669"/>
    <property type="project" value="InterPro"/>
</dbReference>
<dbReference type="InterPro" id="IPR013563">
    <property type="entry name" value="Oligopep_ABC_C"/>
</dbReference>
<dbReference type="OrthoDB" id="9809450at2"/>
<dbReference type="Pfam" id="PF00005">
    <property type="entry name" value="ABC_tran"/>
    <property type="match status" value="1"/>
</dbReference>
<protein>
    <submittedName>
        <fullName evidence="6">Peptide ABC transporter ATP-binding protein</fullName>
    </submittedName>
</protein>
<dbReference type="Pfam" id="PF08352">
    <property type="entry name" value="oligo_HPY"/>
    <property type="match status" value="1"/>
</dbReference>
<dbReference type="FunFam" id="3.40.50.300:FF:000016">
    <property type="entry name" value="Oligopeptide ABC transporter ATP-binding component"/>
    <property type="match status" value="1"/>
</dbReference>
<dbReference type="EMBL" id="AP021874">
    <property type="protein sequence ID" value="BBO70427.1"/>
    <property type="molecule type" value="Genomic_DNA"/>
</dbReference>
<dbReference type="PROSITE" id="PS00211">
    <property type="entry name" value="ABC_TRANSPORTER_1"/>
    <property type="match status" value="1"/>
</dbReference>
<accession>A0A5K7Z0T6</accession>
<dbReference type="CDD" id="cd03257">
    <property type="entry name" value="ABC_NikE_OppD_transporters"/>
    <property type="match status" value="1"/>
</dbReference>
<name>A0A5K7Z0T6_9BACT</name>
<sequence length="332" mass="36346">MTVPPLLEVTNLSKHFPAGSGFFSPSGGRVKAVNDVSFSVDRGESLGLVGESGCGKSTLARLVVRLLRPTSGSIRFDDREIGSLGRQAMRPLRKRMQIIFQDPYASLDPRMTVGTSVTEPLLNRARRFRGERRRLAAEMLATVGLRRADLDRYPHEFSGGQRQRIGIARALCVRPELVVADEPVSALDVSIQAQILNLMKDLQQQFGLAYLFISHDIGVVTHFCDRVAVMYAGQLVEVAVANGFHDRCRHPYTRALVAAVPRPDPLVTLPPVPVEGEPPDPAALPPGCPYHPRCPHRLDICTNRRPTLIGVDGDHRVACWLNDGNGLNGGVS</sequence>
<evidence type="ECO:0000256" key="2">
    <source>
        <dbReference type="ARBA" id="ARBA00022448"/>
    </source>
</evidence>
<dbReference type="InterPro" id="IPR017871">
    <property type="entry name" value="ABC_transporter-like_CS"/>
</dbReference>
<dbReference type="GO" id="GO:0016887">
    <property type="term" value="F:ATP hydrolysis activity"/>
    <property type="evidence" value="ECO:0007669"/>
    <property type="project" value="InterPro"/>
</dbReference>
<dbReference type="PANTHER" id="PTHR43776">
    <property type="entry name" value="TRANSPORT ATP-BINDING PROTEIN"/>
    <property type="match status" value="1"/>
</dbReference>
<dbReference type="NCBIfam" id="TIGR01727">
    <property type="entry name" value="oligo_HPY"/>
    <property type="match status" value="1"/>
</dbReference>
<evidence type="ECO:0000259" key="5">
    <source>
        <dbReference type="PROSITE" id="PS50893"/>
    </source>
</evidence>
<feature type="domain" description="ABC transporter" evidence="5">
    <location>
        <begin position="7"/>
        <end position="257"/>
    </location>
</feature>
<evidence type="ECO:0000313" key="6">
    <source>
        <dbReference type="EMBL" id="BBO70427.1"/>
    </source>
</evidence>
<keyword evidence="4 6" id="KW-0067">ATP-binding</keyword>
<dbReference type="SUPFAM" id="SSF52540">
    <property type="entry name" value="P-loop containing nucleoside triphosphate hydrolases"/>
    <property type="match status" value="1"/>
</dbReference>
<gene>
    <name evidence="6" type="ORF">DSCA_43570</name>
</gene>
<dbReference type="RefSeq" id="WP_155318377.1">
    <property type="nucleotide sequence ID" value="NZ_AP021874.1"/>
</dbReference>
<dbReference type="InterPro" id="IPR050319">
    <property type="entry name" value="ABC_transp_ATP-bind"/>
</dbReference>
<dbReference type="InterPro" id="IPR003439">
    <property type="entry name" value="ABC_transporter-like_ATP-bd"/>
</dbReference>
<dbReference type="InterPro" id="IPR003593">
    <property type="entry name" value="AAA+_ATPase"/>
</dbReference>
<evidence type="ECO:0000313" key="7">
    <source>
        <dbReference type="Proteomes" id="UP000427906"/>
    </source>
</evidence>
<dbReference type="SMART" id="SM00382">
    <property type="entry name" value="AAA"/>
    <property type="match status" value="1"/>
</dbReference>
<keyword evidence="2" id="KW-0813">Transport</keyword>
<dbReference type="PANTHER" id="PTHR43776:SF7">
    <property type="entry name" value="D,D-DIPEPTIDE TRANSPORT ATP-BINDING PROTEIN DDPF-RELATED"/>
    <property type="match status" value="1"/>
</dbReference>
<proteinExistence type="inferred from homology"/>
<keyword evidence="7" id="KW-1185">Reference proteome</keyword>
<dbReference type="Proteomes" id="UP000427906">
    <property type="component" value="Chromosome"/>
</dbReference>
<dbReference type="Gene3D" id="3.40.50.300">
    <property type="entry name" value="P-loop containing nucleotide triphosphate hydrolases"/>
    <property type="match status" value="1"/>
</dbReference>
<evidence type="ECO:0000256" key="3">
    <source>
        <dbReference type="ARBA" id="ARBA00022741"/>
    </source>
</evidence>